<gene>
    <name evidence="5" type="ORF">DY252_01365</name>
</gene>
<name>A0ABN5NCA3_9PROT</name>
<keyword evidence="4" id="KW-0694">RNA-binding</keyword>
<dbReference type="Proteomes" id="UP000256971">
    <property type="component" value="Chromosome"/>
</dbReference>
<protein>
    <submittedName>
        <fullName evidence="5">SAM-dependent methyltransferase</fullName>
    </submittedName>
</protein>
<dbReference type="GO" id="GO:0032259">
    <property type="term" value="P:methylation"/>
    <property type="evidence" value="ECO:0007669"/>
    <property type="project" value="UniProtKB-KW"/>
</dbReference>
<dbReference type="Pfam" id="PF00398">
    <property type="entry name" value="RrnaAD"/>
    <property type="match status" value="1"/>
</dbReference>
<keyword evidence="6" id="KW-1185">Reference proteome</keyword>
<keyword evidence="3" id="KW-0949">S-adenosyl-L-methionine</keyword>
<evidence type="ECO:0000313" key="5">
    <source>
        <dbReference type="EMBL" id="AXO13049.1"/>
    </source>
</evidence>
<evidence type="ECO:0000256" key="2">
    <source>
        <dbReference type="ARBA" id="ARBA00022679"/>
    </source>
</evidence>
<dbReference type="RefSeq" id="WP_064787952.1">
    <property type="nucleotide sequence ID" value="NZ_CP031555.1"/>
</dbReference>
<reference evidence="5 6" key="1">
    <citation type="submission" date="2018-08" db="EMBL/GenBank/DDBJ databases">
        <title>Complete genome sequence of type strain Thalassospira indica MCCC 1A01103T, isolated from isolated from deep seawater of the Indian Ocean.</title>
        <authorList>
            <person name="Liu Y."/>
        </authorList>
    </citation>
    <scope>NUCLEOTIDE SEQUENCE [LARGE SCALE GENOMIC DNA]</scope>
    <source>
        <strain evidence="5 6">PB8BT</strain>
    </source>
</reference>
<sequence>MSDFLPFIRAWVTDPRKISAISPSSPALARLITSEINTQSTPVLELGPGTGVFTRALLDRGLREDDLTLIEAGPGFSRLLSERYPKARILQMDACRLGKKGLFGAGELASAISGLPLLSMSPRQIMGILSGSFEYLREDGAFYQFTYGPRCPVPEAILARLDLQATRIGTTVRNVPPSSVYKIERKSRPEIVSEVRKSA</sequence>
<accession>A0ABN5NCA3</accession>
<proteinExistence type="predicted"/>
<evidence type="ECO:0000256" key="4">
    <source>
        <dbReference type="ARBA" id="ARBA00022884"/>
    </source>
</evidence>
<dbReference type="InterPro" id="IPR029063">
    <property type="entry name" value="SAM-dependent_MTases_sf"/>
</dbReference>
<dbReference type="EMBL" id="CP031555">
    <property type="protein sequence ID" value="AXO13049.1"/>
    <property type="molecule type" value="Genomic_DNA"/>
</dbReference>
<organism evidence="5 6">
    <name type="scientific">Thalassospira indica</name>
    <dbReference type="NCBI Taxonomy" id="1891279"/>
    <lineage>
        <taxon>Bacteria</taxon>
        <taxon>Pseudomonadati</taxon>
        <taxon>Pseudomonadota</taxon>
        <taxon>Alphaproteobacteria</taxon>
        <taxon>Rhodospirillales</taxon>
        <taxon>Thalassospiraceae</taxon>
        <taxon>Thalassospira</taxon>
    </lineage>
</organism>
<dbReference type="InterPro" id="IPR001737">
    <property type="entry name" value="KsgA/Erm"/>
</dbReference>
<evidence type="ECO:0000256" key="3">
    <source>
        <dbReference type="ARBA" id="ARBA00022691"/>
    </source>
</evidence>
<keyword evidence="1 5" id="KW-0489">Methyltransferase</keyword>
<evidence type="ECO:0000256" key="1">
    <source>
        <dbReference type="ARBA" id="ARBA00022603"/>
    </source>
</evidence>
<dbReference type="Gene3D" id="3.40.50.150">
    <property type="entry name" value="Vaccinia Virus protein VP39"/>
    <property type="match status" value="1"/>
</dbReference>
<dbReference type="GO" id="GO:0008168">
    <property type="term" value="F:methyltransferase activity"/>
    <property type="evidence" value="ECO:0007669"/>
    <property type="project" value="UniProtKB-KW"/>
</dbReference>
<keyword evidence="2" id="KW-0808">Transferase</keyword>
<evidence type="ECO:0000313" key="6">
    <source>
        <dbReference type="Proteomes" id="UP000256971"/>
    </source>
</evidence>
<dbReference type="SUPFAM" id="SSF53335">
    <property type="entry name" value="S-adenosyl-L-methionine-dependent methyltransferases"/>
    <property type="match status" value="1"/>
</dbReference>